<evidence type="ECO:0000313" key="1">
    <source>
        <dbReference type="EMBL" id="URW75763.1"/>
    </source>
</evidence>
<dbReference type="RefSeq" id="WP_250752314.1">
    <property type="nucleotide sequence ID" value="NZ_CP098401.1"/>
</dbReference>
<dbReference type="Proteomes" id="UP001055580">
    <property type="component" value="Chromosome"/>
</dbReference>
<sequence>MDRHSFVAGTSPYDAPDMPAGTRVRYFAPAPALAGSITAYNAYGAIDAAPRVDPFLPMMMMVNILIDAGPVSVRIRNHRYDDVPAVALYGAMTRPLVATTQGGIMIGAGISPVGWARLSRRSAVDFHNRVAPLGGLFGPHWGERVRADLAAAKDDADIPAILDRHFAPLLDTPHPYEPVIAGLGAAIANDAEVDIVTIAARLGVTTAALRRIAHSYFGMPPKLLLRRARFFRSFLREPGLVGGNGPRTIEPAYYDSSHYLRDAGSFLGTTPRRFLKQPADFLRGSLASRALTLGVAAQVLHHVDPAAH</sequence>
<proteinExistence type="predicted"/>
<evidence type="ECO:0008006" key="3">
    <source>
        <dbReference type="Google" id="ProtNLM"/>
    </source>
</evidence>
<keyword evidence="2" id="KW-1185">Reference proteome</keyword>
<evidence type="ECO:0000313" key="2">
    <source>
        <dbReference type="Proteomes" id="UP001055580"/>
    </source>
</evidence>
<reference evidence="1" key="1">
    <citation type="submission" date="2022-05" db="EMBL/GenBank/DDBJ databases">
        <title>Sphingomonas sp. strain RMG20 Genome sequencing and assembly.</title>
        <authorList>
            <person name="Kim I."/>
        </authorList>
    </citation>
    <scope>NUCLEOTIDE SEQUENCE</scope>
    <source>
        <strain evidence="1">RMG20</strain>
    </source>
</reference>
<dbReference type="Gene3D" id="1.10.10.60">
    <property type="entry name" value="Homeodomain-like"/>
    <property type="match status" value="1"/>
</dbReference>
<dbReference type="EMBL" id="CP098401">
    <property type="protein sequence ID" value="URW75763.1"/>
    <property type="molecule type" value="Genomic_DNA"/>
</dbReference>
<protein>
    <recommendedName>
        <fullName evidence="3">HTH araC/xylS-type domain-containing protein</fullName>
    </recommendedName>
</protein>
<gene>
    <name evidence="1" type="ORF">M9980_00550</name>
</gene>
<accession>A0ABY4TZL6</accession>
<organism evidence="1 2">
    <name type="scientific">Sphingomonas donggukensis</name>
    <dbReference type="NCBI Taxonomy" id="2949093"/>
    <lineage>
        <taxon>Bacteria</taxon>
        <taxon>Pseudomonadati</taxon>
        <taxon>Pseudomonadota</taxon>
        <taxon>Alphaproteobacteria</taxon>
        <taxon>Sphingomonadales</taxon>
        <taxon>Sphingomonadaceae</taxon>
        <taxon>Sphingomonas</taxon>
    </lineage>
</organism>
<name>A0ABY4TZL6_9SPHN</name>